<dbReference type="Proteomes" id="UP000198853">
    <property type="component" value="Unassembled WGS sequence"/>
</dbReference>
<dbReference type="EMBL" id="FNEN01000006">
    <property type="protein sequence ID" value="SDI80933.1"/>
    <property type="molecule type" value="Genomic_DNA"/>
</dbReference>
<organism evidence="1 2">
    <name type="scientific">Natribacillus halophilus</name>
    <dbReference type="NCBI Taxonomy" id="549003"/>
    <lineage>
        <taxon>Bacteria</taxon>
        <taxon>Bacillati</taxon>
        <taxon>Bacillota</taxon>
        <taxon>Bacilli</taxon>
        <taxon>Bacillales</taxon>
        <taxon>Bacillaceae</taxon>
        <taxon>Natribacillus</taxon>
    </lineage>
</organism>
<evidence type="ECO:0000313" key="1">
    <source>
        <dbReference type="EMBL" id="SDI80933.1"/>
    </source>
</evidence>
<evidence type="ECO:0000313" key="2">
    <source>
        <dbReference type="Proteomes" id="UP000198853"/>
    </source>
</evidence>
<keyword evidence="2" id="KW-1185">Reference proteome</keyword>
<dbReference type="InterPro" id="IPR011032">
    <property type="entry name" value="GroES-like_sf"/>
</dbReference>
<dbReference type="SUPFAM" id="SSF50129">
    <property type="entry name" value="GroES-like"/>
    <property type="match status" value="1"/>
</dbReference>
<sequence>MKAIQFSNYGGPEVLETVNVEQPQPENKEVLIEVHRSIMQTR</sequence>
<gene>
    <name evidence="1" type="ORF">SAMN04488123_106136</name>
</gene>
<accession>A0A1G8NL57</accession>
<proteinExistence type="predicted"/>
<protein>
    <submittedName>
        <fullName evidence="1">NADPH2:quinone reductase</fullName>
    </submittedName>
</protein>
<reference evidence="1 2" key="1">
    <citation type="submission" date="2016-10" db="EMBL/GenBank/DDBJ databases">
        <authorList>
            <person name="de Groot N.N."/>
        </authorList>
    </citation>
    <scope>NUCLEOTIDE SEQUENCE [LARGE SCALE GENOMIC DNA]</scope>
    <source>
        <strain evidence="1 2">DSM 21771</strain>
    </source>
</reference>
<dbReference type="Gene3D" id="3.90.180.10">
    <property type="entry name" value="Medium-chain alcohol dehydrogenases, catalytic domain"/>
    <property type="match status" value="1"/>
</dbReference>
<dbReference type="AlphaFoldDB" id="A0A1G8NL57"/>
<name>A0A1G8NL57_9BACI</name>